<evidence type="ECO:0000313" key="2">
    <source>
        <dbReference type="Proteomes" id="UP000053477"/>
    </source>
</evidence>
<sequence>MPYRAPSGQRPRSQLVSFIQPTAEAGHSFAHPMVDDDLVNKCKPGDRVQVVVIYRSMGGGGSGTFKYAPPYFCPGRALVLANNVSLLSSKAGGGIAQTPLTSTDTRQINQLSKKNNIFNLLAISLAPSIFGHKESVAASVGRGEEKTTDSQR</sequence>
<keyword evidence="2" id="KW-1185">Reference proteome</keyword>
<reference evidence="1 2" key="1">
    <citation type="submission" date="2015-04" db="EMBL/GenBank/DDBJ databases">
        <title>Complete genome sequence of Schizopora paradoxa KUC8140, a cosmopolitan wood degrader in East Asia.</title>
        <authorList>
            <consortium name="DOE Joint Genome Institute"/>
            <person name="Min B."/>
            <person name="Park H."/>
            <person name="Jang Y."/>
            <person name="Kim J.-J."/>
            <person name="Kim K.H."/>
            <person name="Pangilinan J."/>
            <person name="Lipzen A."/>
            <person name="Riley R."/>
            <person name="Grigoriev I.V."/>
            <person name="Spatafora J.W."/>
            <person name="Choi I.-G."/>
        </authorList>
    </citation>
    <scope>NUCLEOTIDE SEQUENCE [LARGE SCALE GENOMIC DNA]</scope>
    <source>
        <strain evidence="1 2">KUC8140</strain>
    </source>
</reference>
<accession>A0A0H2RN39</accession>
<dbReference type="GO" id="GO:0006271">
    <property type="term" value="P:DNA strand elongation involved in DNA replication"/>
    <property type="evidence" value="ECO:0007669"/>
    <property type="project" value="TreeGrafter"/>
</dbReference>
<proteinExistence type="predicted"/>
<dbReference type="AlphaFoldDB" id="A0A0H2RN39"/>
<dbReference type="GO" id="GO:0005524">
    <property type="term" value="F:ATP binding"/>
    <property type="evidence" value="ECO:0007669"/>
    <property type="project" value="InterPro"/>
</dbReference>
<dbReference type="PANTHER" id="PTHR11630:SF46">
    <property type="entry name" value="DNA REPLICATION LICENSING FACTOR MCM3-RELATED"/>
    <property type="match status" value="1"/>
</dbReference>
<dbReference type="GO" id="GO:0042555">
    <property type="term" value="C:MCM complex"/>
    <property type="evidence" value="ECO:0007669"/>
    <property type="project" value="TreeGrafter"/>
</dbReference>
<dbReference type="Gene3D" id="2.40.50.140">
    <property type="entry name" value="Nucleic acid-binding proteins"/>
    <property type="match status" value="1"/>
</dbReference>
<dbReference type="GO" id="GO:0003697">
    <property type="term" value="F:single-stranded DNA binding"/>
    <property type="evidence" value="ECO:0007669"/>
    <property type="project" value="TreeGrafter"/>
</dbReference>
<name>A0A0H2RN39_9AGAM</name>
<evidence type="ECO:0000313" key="1">
    <source>
        <dbReference type="EMBL" id="KLO10868.1"/>
    </source>
</evidence>
<dbReference type="PANTHER" id="PTHR11630">
    <property type="entry name" value="DNA REPLICATION LICENSING FACTOR MCM FAMILY MEMBER"/>
    <property type="match status" value="1"/>
</dbReference>
<dbReference type="InterPro" id="IPR012340">
    <property type="entry name" value="NA-bd_OB-fold"/>
</dbReference>
<dbReference type="GO" id="GO:0017116">
    <property type="term" value="F:single-stranded DNA helicase activity"/>
    <property type="evidence" value="ECO:0007669"/>
    <property type="project" value="TreeGrafter"/>
</dbReference>
<dbReference type="InParanoid" id="A0A0H2RN39"/>
<protein>
    <submittedName>
        <fullName evidence="1">Uncharacterized protein</fullName>
    </submittedName>
</protein>
<dbReference type="GO" id="GO:0005634">
    <property type="term" value="C:nucleus"/>
    <property type="evidence" value="ECO:0007669"/>
    <property type="project" value="TreeGrafter"/>
</dbReference>
<dbReference type="GO" id="GO:0000727">
    <property type="term" value="P:double-strand break repair via break-induced replication"/>
    <property type="evidence" value="ECO:0007669"/>
    <property type="project" value="TreeGrafter"/>
</dbReference>
<organism evidence="1 2">
    <name type="scientific">Schizopora paradoxa</name>
    <dbReference type="NCBI Taxonomy" id="27342"/>
    <lineage>
        <taxon>Eukaryota</taxon>
        <taxon>Fungi</taxon>
        <taxon>Dikarya</taxon>
        <taxon>Basidiomycota</taxon>
        <taxon>Agaricomycotina</taxon>
        <taxon>Agaricomycetes</taxon>
        <taxon>Hymenochaetales</taxon>
        <taxon>Schizoporaceae</taxon>
        <taxon>Schizopora</taxon>
    </lineage>
</organism>
<dbReference type="InterPro" id="IPR031327">
    <property type="entry name" value="MCM"/>
</dbReference>
<dbReference type="STRING" id="27342.A0A0H2RN39"/>
<gene>
    <name evidence="1" type="ORF">SCHPADRAFT_942526</name>
</gene>
<dbReference type="OrthoDB" id="1882346at2759"/>
<dbReference type="GO" id="GO:1902975">
    <property type="term" value="P:mitotic DNA replication initiation"/>
    <property type="evidence" value="ECO:0007669"/>
    <property type="project" value="TreeGrafter"/>
</dbReference>
<dbReference type="EMBL" id="KQ086015">
    <property type="protein sequence ID" value="KLO10868.1"/>
    <property type="molecule type" value="Genomic_DNA"/>
</dbReference>
<dbReference type="Proteomes" id="UP000053477">
    <property type="component" value="Unassembled WGS sequence"/>
</dbReference>